<protein>
    <submittedName>
        <fullName evidence="1">Uncharacterized protein</fullName>
    </submittedName>
</protein>
<evidence type="ECO:0000313" key="1">
    <source>
        <dbReference type="EMBL" id="OCT44925.1"/>
    </source>
</evidence>
<name>A0A1C1C8S3_9EURO</name>
<dbReference type="AlphaFoldDB" id="A0A1C1C8S3"/>
<evidence type="ECO:0000313" key="2">
    <source>
        <dbReference type="Proteomes" id="UP000094526"/>
    </source>
</evidence>
<dbReference type="VEuPathDB" id="FungiDB:CLCR_06494"/>
<gene>
    <name evidence="1" type="ORF">CLCR_06494</name>
</gene>
<keyword evidence="2" id="KW-1185">Reference proteome</keyword>
<dbReference type="Proteomes" id="UP000094526">
    <property type="component" value="Unassembled WGS sequence"/>
</dbReference>
<dbReference type="VEuPathDB" id="FungiDB:G647_07610"/>
<organism evidence="1 2">
    <name type="scientific">Cladophialophora carrionii</name>
    <dbReference type="NCBI Taxonomy" id="86049"/>
    <lineage>
        <taxon>Eukaryota</taxon>
        <taxon>Fungi</taxon>
        <taxon>Dikarya</taxon>
        <taxon>Ascomycota</taxon>
        <taxon>Pezizomycotina</taxon>
        <taxon>Eurotiomycetes</taxon>
        <taxon>Chaetothyriomycetidae</taxon>
        <taxon>Chaetothyriales</taxon>
        <taxon>Herpotrichiellaceae</taxon>
        <taxon>Cladophialophora</taxon>
    </lineage>
</organism>
<proteinExistence type="predicted"/>
<comment type="caution">
    <text evidence="1">The sequence shown here is derived from an EMBL/GenBank/DDBJ whole genome shotgun (WGS) entry which is preliminary data.</text>
</comment>
<sequence>MATIRIADEVHPKNELQAKDGRTADSASIYAHDDGIYNMRSRRSSHDLGLYRTKSLQLDEDPGLRKEGDFKEKQV</sequence>
<reference evidence="2" key="1">
    <citation type="submission" date="2015-07" db="EMBL/GenBank/DDBJ databases">
        <authorList>
            <person name="Teixeira M.M."/>
            <person name="Souza R.C."/>
            <person name="Almeida L.G."/>
            <person name="Vicente V.A."/>
            <person name="de Hoog S."/>
            <person name="Bocca A.L."/>
            <person name="de Almeida S.R."/>
            <person name="Vasconcelos A.T."/>
            <person name="Felipe M.S."/>
        </authorList>
    </citation>
    <scope>NUCLEOTIDE SEQUENCE [LARGE SCALE GENOMIC DNA]</scope>
    <source>
        <strain evidence="2">KSF</strain>
    </source>
</reference>
<dbReference type="EMBL" id="LGRB01000020">
    <property type="protein sequence ID" value="OCT44925.1"/>
    <property type="molecule type" value="Genomic_DNA"/>
</dbReference>
<dbReference type="STRING" id="86049.A0A1C1C8S3"/>
<accession>A0A1C1C8S3</accession>